<dbReference type="EMBL" id="JABENB010000003">
    <property type="protein sequence ID" value="NNG40882.1"/>
    <property type="molecule type" value="Genomic_DNA"/>
</dbReference>
<evidence type="ECO:0000259" key="1">
    <source>
        <dbReference type="PROSITE" id="PS50943"/>
    </source>
</evidence>
<gene>
    <name evidence="2" type="ORF">HJ588_16610</name>
</gene>
<evidence type="ECO:0000313" key="2">
    <source>
        <dbReference type="EMBL" id="NNG40882.1"/>
    </source>
</evidence>
<organism evidence="2 3">
    <name type="scientific">Flexivirga aerilata</name>
    <dbReference type="NCBI Taxonomy" id="1656889"/>
    <lineage>
        <taxon>Bacteria</taxon>
        <taxon>Bacillati</taxon>
        <taxon>Actinomycetota</taxon>
        <taxon>Actinomycetes</taxon>
        <taxon>Micrococcales</taxon>
        <taxon>Dermacoccaceae</taxon>
        <taxon>Flexivirga</taxon>
    </lineage>
</organism>
<dbReference type="Gene3D" id="1.10.260.40">
    <property type="entry name" value="lambda repressor-like DNA-binding domains"/>
    <property type="match status" value="1"/>
</dbReference>
<dbReference type="Pfam" id="PF01381">
    <property type="entry name" value="HTH_3"/>
    <property type="match status" value="1"/>
</dbReference>
<accession>A0A849AW38</accession>
<dbReference type="Pfam" id="PF17765">
    <property type="entry name" value="MLTR_LBD"/>
    <property type="match status" value="1"/>
</dbReference>
<evidence type="ECO:0000313" key="3">
    <source>
        <dbReference type="Proteomes" id="UP000557772"/>
    </source>
</evidence>
<reference evidence="2 3" key="1">
    <citation type="submission" date="2020-05" db="EMBL/GenBank/DDBJ databases">
        <title>Flexivirga sp. ID2601S isolated from air conditioner.</title>
        <authorList>
            <person name="Kim D.H."/>
        </authorList>
    </citation>
    <scope>NUCLEOTIDE SEQUENCE [LARGE SCALE GENOMIC DNA]</scope>
    <source>
        <strain evidence="2 3">ID2601S</strain>
    </source>
</reference>
<dbReference type="CDD" id="cd00093">
    <property type="entry name" value="HTH_XRE"/>
    <property type="match status" value="1"/>
</dbReference>
<dbReference type="SMART" id="SM00530">
    <property type="entry name" value="HTH_XRE"/>
    <property type="match status" value="1"/>
</dbReference>
<dbReference type="SUPFAM" id="SSF47413">
    <property type="entry name" value="lambda repressor-like DNA-binding domains"/>
    <property type="match status" value="1"/>
</dbReference>
<dbReference type="AlphaFoldDB" id="A0A849AW38"/>
<keyword evidence="3" id="KW-1185">Reference proteome</keyword>
<comment type="caution">
    <text evidence="2">The sequence shown here is derived from an EMBL/GenBank/DDBJ whole genome shotgun (WGS) entry which is preliminary data.</text>
</comment>
<dbReference type="Gene3D" id="3.30.450.180">
    <property type="match status" value="1"/>
</dbReference>
<dbReference type="Proteomes" id="UP000557772">
    <property type="component" value="Unassembled WGS sequence"/>
</dbReference>
<dbReference type="PANTHER" id="PTHR35010:SF4">
    <property type="entry name" value="BLL5781 PROTEIN"/>
    <property type="match status" value="1"/>
</dbReference>
<proteinExistence type="predicted"/>
<dbReference type="GO" id="GO:0003677">
    <property type="term" value="F:DNA binding"/>
    <property type="evidence" value="ECO:0007669"/>
    <property type="project" value="InterPro"/>
</dbReference>
<feature type="domain" description="HTH cro/C1-type" evidence="1">
    <location>
        <begin position="9"/>
        <end position="63"/>
    </location>
</feature>
<sequence length="260" mass="28300">MTAAVGELLREWRESRALSQQALSDISTVSTRHLSRVETGKARPTPQMILHLSEHLNIPLRERNRLLLAGGFAPRYGDSSLDDDSLAGVMAGLRDLLDAHLPYPALLLDDYWDVVDANAAVDALLVGCAPHLLEPPINVLRLCVDPQGLAPRIANLAEWSGHLLRQLRHRALQTRDARHAGLVNELNELNELDELAALVDAPDGPGVTGPVVTLELETADGTLRFFSTTARLTTATDAALEGLHLETFLPADASTRRLFA</sequence>
<dbReference type="PROSITE" id="PS50943">
    <property type="entry name" value="HTH_CROC1"/>
    <property type="match status" value="1"/>
</dbReference>
<name>A0A849AW38_9MICO</name>
<dbReference type="PANTHER" id="PTHR35010">
    <property type="entry name" value="BLL4672 PROTEIN-RELATED"/>
    <property type="match status" value="1"/>
</dbReference>
<dbReference type="RefSeq" id="WP_171157678.1">
    <property type="nucleotide sequence ID" value="NZ_JABENB010000003.1"/>
</dbReference>
<dbReference type="InterPro" id="IPR010982">
    <property type="entry name" value="Lambda_DNA-bd_dom_sf"/>
</dbReference>
<dbReference type="InterPro" id="IPR041413">
    <property type="entry name" value="MLTR_LBD"/>
</dbReference>
<protein>
    <submittedName>
        <fullName evidence="2">Helix-turn-helix transcriptional regulator</fullName>
    </submittedName>
</protein>
<dbReference type="InterPro" id="IPR001387">
    <property type="entry name" value="Cro/C1-type_HTH"/>
</dbReference>